<evidence type="ECO:0000256" key="6">
    <source>
        <dbReference type="SAM" id="Coils"/>
    </source>
</evidence>
<feature type="coiled-coil region" evidence="6">
    <location>
        <begin position="327"/>
        <end position="354"/>
    </location>
</feature>
<dbReference type="SUPFAM" id="SSF47473">
    <property type="entry name" value="EF-hand"/>
    <property type="match status" value="1"/>
</dbReference>
<comment type="caution">
    <text evidence="10">The sequence shown here is derived from an EMBL/GenBank/DDBJ whole genome shotgun (WGS) entry which is preliminary data.</text>
</comment>
<evidence type="ECO:0000256" key="3">
    <source>
        <dbReference type="ARBA" id="ARBA00022824"/>
    </source>
</evidence>
<keyword evidence="6" id="KW-0175">Coiled coil</keyword>
<dbReference type="PANTHER" id="PTHR12630:SF1">
    <property type="entry name" value="GLUCOSIDASE 2 SUBUNIT BETA"/>
    <property type="match status" value="1"/>
</dbReference>
<dbReference type="Gene3D" id="2.70.130.10">
    <property type="entry name" value="Mannose-6-phosphate receptor binding domain"/>
    <property type="match status" value="1"/>
</dbReference>
<evidence type="ECO:0000259" key="9">
    <source>
        <dbReference type="PROSITE" id="PS51914"/>
    </source>
</evidence>
<dbReference type="PANTHER" id="PTHR12630">
    <property type="entry name" value="N-LINKED OLIGOSACCHARIDE PROCESSING"/>
    <property type="match status" value="1"/>
</dbReference>
<gene>
    <name evidence="10" type="ORF">AAG570_013037</name>
</gene>
<evidence type="ECO:0000256" key="4">
    <source>
        <dbReference type="ARBA" id="ARBA00023157"/>
    </source>
</evidence>
<evidence type="ECO:0000313" key="10">
    <source>
        <dbReference type="EMBL" id="KAL1130098.1"/>
    </source>
</evidence>
<dbReference type="EMBL" id="JBFDAA010000008">
    <property type="protein sequence ID" value="KAL1130098.1"/>
    <property type="molecule type" value="Genomic_DNA"/>
</dbReference>
<dbReference type="InterPro" id="IPR011992">
    <property type="entry name" value="EF-hand-dom_pair"/>
</dbReference>
<reference evidence="10 11" key="1">
    <citation type="submission" date="2024-07" db="EMBL/GenBank/DDBJ databases">
        <title>Chromosome-level genome assembly of the water stick insect Ranatra chinensis (Heteroptera: Nepidae).</title>
        <authorList>
            <person name="Liu X."/>
        </authorList>
    </citation>
    <scope>NUCLEOTIDE SEQUENCE [LARGE SCALE GENOMIC DNA]</scope>
    <source>
        <strain evidence="10">Cailab_2021Rc</strain>
        <tissue evidence="10">Muscle</tissue>
    </source>
</reference>
<feature type="region of interest" description="Disordered" evidence="7">
    <location>
        <begin position="267"/>
        <end position="317"/>
    </location>
</feature>
<dbReference type="InterPro" id="IPR039794">
    <property type="entry name" value="Gtb1-like"/>
</dbReference>
<accession>A0ABD0YFM3</accession>
<evidence type="ECO:0000256" key="2">
    <source>
        <dbReference type="ARBA" id="ARBA00022729"/>
    </source>
</evidence>
<evidence type="ECO:0000256" key="5">
    <source>
        <dbReference type="PROSITE-ProRule" id="PRU00124"/>
    </source>
</evidence>
<dbReference type="AlphaFoldDB" id="A0ABD0YFM3"/>
<dbReference type="InterPro" id="IPR044865">
    <property type="entry name" value="MRH_dom"/>
</dbReference>
<proteinExistence type="predicted"/>
<feature type="compositionally biased region" description="Acidic residues" evidence="7">
    <location>
        <begin position="295"/>
        <end position="310"/>
    </location>
</feature>
<dbReference type="InterPro" id="IPR002048">
    <property type="entry name" value="EF_hand_dom"/>
</dbReference>
<dbReference type="InterPro" id="IPR028146">
    <property type="entry name" value="PRKCSH_N"/>
</dbReference>
<keyword evidence="11" id="KW-1185">Reference proteome</keyword>
<dbReference type="InterPro" id="IPR002172">
    <property type="entry name" value="LDrepeatLR_classA_rpt"/>
</dbReference>
<dbReference type="InterPro" id="IPR009011">
    <property type="entry name" value="Man6P_isomerase_rcpt-bd_dom_sf"/>
</dbReference>
<dbReference type="PROSITE" id="PS50222">
    <property type="entry name" value="EF_HAND_2"/>
    <property type="match status" value="1"/>
</dbReference>
<dbReference type="InterPro" id="IPR036607">
    <property type="entry name" value="PRKCSH"/>
</dbReference>
<organism evidence="10 11">
    <name type="scientific">Ranatra chinensis</name>
    <dbReference type="NCBI Taxonomy" id="642074"/>
    <lineage>
        <taxon>Eukaryota</taxon>
        <taxon>Metazoa</taxon>
        <taxon>Ecdysozoa</taxon>
        <taxon>Arthropoda</taxon>
        <taxon>Hexapoda</taxon>
        <taxon>Insecta</taxon>
        <taxon>Pterygota</taxon>
        <taxon>Neoptera</taxon>
        <taxon>Paraneoptera</taxon>
        <taxon>Hemiptera</taxon>
        <taxon>Heteroptera</taxon>
        <taxon>Panheteroptera</taxon>
        <taxon>Nepomorpha</taxon>
        <taxon>Nepidae</taxon>
        <taxon>Ranatrinae</taxon>
        <taxon>Ranatra</taxon>
    </lineage>
</organism>
<dbReference type="PROSITE" id="PS50068">
    <property type="entry name" value="LDLRA_2"/>
    <property type="match status" value="1"/>
</dbReference>
<sequence length="480" mass="54296">MITESSLYQFENGEFTCFDGTLTLPTSYVNDDYCDCFDGSDEPGTSACPNGIFHCGNDGYVSKNIPSSRVNDGICDCCDATDEYATGNCSNTCAVLSAEAKLQAEKLAELMLQGNHLRLQMITAGKQLKMERKERISALEIEKAEAEQLKSEAETVKNTAEASENSALEYYRAIEEAQKAEREEIEKQEARNEAKEAFKHLDSDSDGILKKDELITRNILDKNKDGEVSDEELQFFMDDREEVSEEDFFEVMWPKLKPFYMMQQEATLDDVDNDNNKETEGEEDWDKSGELEVGKEEEEPEADEKPEDFEPPSSKYDEQTQKLIDEANKARANFEAVERSVRDLERELSKLKESVSKDYGVDDEFISLDGQCFTYTDREYTYKLCPFDQVVQMGKSGGSETRLGVWKSWGTPGDYNIMLYEKGQSCWNGPQRSTKVLVSCGLESVVVGASEPNKCEYVLEFKTPAACKMPQQAKDNHDEL</sequence>
<dbReference type="Proteomes" id="UP001558652">
    <property type="component" value="Unassembled WGS sequence"/>
</dbReference>
<dbReference type="SUPFAM" id="SSF50911">
    <property type="entry name" value="Mannose 6-phosphate receptor domain"/>
    <property type="match status" value="1"/>
</dbReference>
<keyword evidence="2" id="KW-0732">Signal</keyword>
<dbReference type="Pfam" id="PF12999">
    <property type="entry name" value="PRKCSH-like"/>
    <property type="match status" value="1"/>
</dbReference>
<dbReference type="InterPro" id="IPR036055">
    <property type="entry name" value="LDL_receptor-like_sf"/>
</dbReference>
<keyword evidence="3" id="KW-0256">Endoplasmic reticulum</keyword>
<feature type="domain" description="EF-hand" evidence="8">
    <location>
        <begin position="189"/>
        <end position="224"/>
    </location>
</feature>
<dbReference type="Pfam" id="PF13015">
    <property type="entry name" value="PRKCSH_1"/>
    <property type="match status" value="1"/>
</dbReference>
<name>A0ABD0YFM3_9HEMI</name>
<dbReference type="SUPFAM" id="SSF57424">
    <property type="entry name" value="LDL receptor-like module"/>
    <property type="match status" value="1"/>
</dbReference>
<dbReference type="PROSITE" id="PS51914">
    <property type="entry name" value="MRH"/>
    <property type="match status" value="1"/>
</dbReference>
<keyword evidence="4" id="KW-1015">Disulfide bond</keyword>
<comment type="caution">
    <text evidence="5">Lacks conserved residue(s) required for the propagation of feature annotation.</text>
</comment>
<feature type="coiled-coil region" evidence="6">
    <location>
        <begin position="129"/>
        <end position="200"/>
    </location>
</feature>
<evidence type="ECO:0000256" key="7">
    <source>
        <dbReference type="SAM" id="MobiDB-lite"/>
    </source>
</evidence>
<protein>
    <recommendedName>
        <fullName evidence="1">Glucosidase 2 subunit beta</fullName>
    </recommendedName>
</protein>
<evidence type="ECO:0000259" key="8">
    <source>
        <dbReference type="PROSITE" id="PS50222"/>
    </source>
</evidence>
<feature type="domain" description="MRH" evidence="9">
    <location>
        <begin position="370"/>
        <end position="469"/>
    </location>
</feature>
<dbReference type="Gene3D" id="1.10.238.10">
    <property type="entry name" value="EF-hand"/>
    <property type="match status" value="1"/>
</dbReference>
<evidence type="ECO:0000256" key="1">
    <source>
        <dbReference type="ARBA" id="ARBA00022387"/>
    </source>
</evidence>
<evidence type="ECO:0000313" key="11">
    <source>
        <dbReference type="Proteomes" id="UP001558652"/>
    </source>
</evidence>